<accession>A0A2M3ZTN5</accession>
<feature type="chain" id="PRO_5014979750" evidence="1">
    <location>
        <begin position="16"/>
        <end position="71"/>
    </location>
</feature>
<organism evidence="2">
    <name type="scientific">Anopheles braziliensis</name>
    <dbReference type="NCBI Taxonomy" id="58242"/>
    <lineage>
        <taxon>Eukaryota</taxon>
        <taxon>Metazoa</taxon>
        <taxon>Ecdysozoa</taxon>
        <taxon>Arthropoda</taxon>
        <taxon>Hexapoda</taxon>
        <taxon>Insecta</taxon>
        <taxon>Pterygota</taxon>
        <taxon>Neoptera</taxon>
        <taxon>Endopterygota</taxon>
        <taxon>Diptera</taxon>
        <taxon>Nematocera</taxon>
        <taxon>Culicoidea</taxon>
        <taxon>Culicidae</taxon>
        <taxon>Anophelinae</taxon>
        <taxon>Anopheles</taxon>
    </lineage>
</organism>
<name>A0A2M3ZTN5_9DIPT</name>
<proteinExistence type="predicted"/>
<dbReference type="AlphaFoldDB" id="A0A2M3ZTN5"/>
<feature type="signal peptide" evidence="1">
    <location>
        <begin position="1"/>
        <end position="15"/>
    </location>
</feature>
<keyword evidence="1" id="KW-0732">Signal</keyword>
<dbReference type="EMBL" id="GGFM01011069">
    <property type="protein sequence ID" value="MBW31820.1"/>
    <property type="molecule type" value="Transcribed_RNA"/>
</dbReference>
<reference evidence="2" key="1">
    <citation type="submission" date="2018-01" db="EMBL/GenBank/DDBJ databases">
        <title>An insight into the sialome of Amazonian anophelines.</title>
        <authorList>
            <person name="Ribeiro J.M."/>
            <person name="Scarpassa V."/>
            <person name="Calvo E."/>
        </authorList>
    </citation>
    <scope>NUCLEOTIDE SEQUENCE</scope>
    <source>
        <tissue evidence="2">Salivary glands</tissue>
    </source>
</reference>
<protein>
    <submittedName>
        <fullName evidence="2">Putative secreted peptide</fullName>
    </submittedName>
</protein>
<sequence>MCCGCCCCCPPAADAACCCCCWIVSEAGCSTWPCSWALFIEADMRLAAPTCEEETTEEAAGPDGTTTGIAV</sequence>
<evidence type="ECO:0000256" key="1">
    <source>
        <dbReference type="SAM" id="SignalP"/>
    </source>
</evidence>
<evidence type="ECO:0000313" key="2">
    <source>
        <dbReference type="EMBL" id="MBW31820.1"/>
    </source>
</evidence>